<feature type="binding site" evidence="6">
    <location>
        <position position="81"/>
    </location>
    <ligand>
        <name>S-adenosyl-L-methionine</name>
        <dbReference type="ChEBI" id="CHEBI:59789"/>
    </ligand>
</feature>
<dbReference type="SUPFAM" id="SSF53335">
    <property type="entry name" value="S-adenosyl-L-methionine-dependent methyltransferases"/>
    <property type="match status" value="1"/>
</dbReference>
<evidence type="ECO:0000256" key="4">
    <source>
        <dbReference type="ARBA" id="ARBA00022679"/>
    </source>
</evidence>
<evidence type="ECO:0000256" key="2">
    <source>
        <dbReference type="ARBA" id="ARBA00022552"/>
    </source>
</evidence>
<evidence type="ECO:0000313" key="8">
    <source>
        <dbReference type="Proteomes" id="UP001204445"/>
    </source>
</evidence>
<dbReference type="PANTHER" id="PTHR11265:SF0">
    <property type="entry name" value="12S RRNA N4-METHYLCYTIDINE METHYLTRANSFERASE"/>
    <property type="match status" value="1"/>
</dbReference>
<evidence type="ECO:0000313" key="7">
    <source>
        <dbReference type="EMBL" id="MCS3902245.1"/>
    </source>
</evidence>
<dbReference type="InterPro" id="IPR002903">
    <property type="entry name" value="RsmH"/>
</dbReference>
<feature type="binding site" evidence="6">
    <location>
        <begin position="35"/>
        <end position="37"/>
    </location>
    <ligand>
        <name>S-adenosyl-L-methionine</name>
        <dbReference type="ChEBI" id="CHEBI:59789"/>
    </ligand>
</feature>
<dbReference type="NCBIfam" id="TIGR00006">
    <property type="entry name" value="16S rRNA (cytosine(1402)-N(4))-methyltransferase RsmH"/>
    <property type="match status" value="1"/>
</dbReference>
<evidence type="ECO:0000256" key="1">
    <source>
        <dbReference type="ARBA" id="ARBA00010396"/>
    </source>
</evidence>
<evidence type="ECO:0000256" key="5">
    <source>
        <dbReference type="ARBA" id="ARBA00022691"/>
    </source>
</evidence>
<name>A0AAE3L0M0_9GAMM</name>
<comment type="subcellular location">
    <subcellularLocation>
        <location evidence="6">Cytoplasm</location>
    </subcellularLocation>
</comment>
<protein>
    <recommendedName>
        <fullName evidence="6">Ribosomal RNA small subunit methyltransferase H</fullName>
        <ecNumber evidence="6">2.1.1.199</ecNumber>
    </recommendedName>
    <alternativeName>
        <fullName evidence="6">16S rRNA m(4)C1402 methyltransferase</fullName>
    </alternativeName>
    <alternativeName>
        <fullName evidence="6">rRNA (cytosine-N(4)-)-methyltransferase RsmH</fullName>
    </alternativeName>
</protein>
<feature type="binding site" evidence="6">
    <location>
        <position position="103"/>
    </location>
    <ligand>
        <name>S-adenosyl-L-methionine</name>
        <dbReference type="ChEBI" id="CHEBI:59789"/>
    </ligand>
</feature>
<dbReference type="Gene3D" id="1.10.150.170">
    <property type="entry name" value="Putative methyltransferase TM0872, insert domain"/>
    <property type="match status" value="1"/>
</dbReference>
<dbReference type="RefSeq" id="WP_259053698.1">
    <property type="nucleotide sequence ID" value="NZ_JANUCT010000001.1"/>
</dbReference>
<comment type="caution">
    <text evidence="7">The sequence shown here is derived from an EMBL/GenBank/DDBJ whole genome shotgun (WGS) entry which is preliminary data.</text>
</comment>
<dbReference type="HAMAP" id="MF_01007">
    <property type="entry name" value="16SrRNA_methyltr_H"/>
    <property type="match status" value="1"/>
</dbReference>
<dbReference type="Proteomes" id="UP001204445">
    <property type="component" value="Unassembled WGS sequence"/>
</dbReference>
<dbReference type="AlphaFoldDB" id="A0AAE3L0M0"/>
<gene>
    <name evidence="6" type="primary">rsmH</name>
    <name evidence="7" type="ORF">J2T55_000237</name>
</gene>
<feature type="binding site" evidence="6">
    <location>
        <position position="110"/>
    </location>
    <ligand>
        <name>S-adenosyl-L-methionine</name>
        <dbReference type="ChEBI" id="CHEBI:59789"/>
    </ligand>
</feature>
<dbReference type="PIRSF" id="PIRSF004486">
    <property type="entry name" value="MraW"/>
    <property type="match status" value="1"/>
</dbReference>
<keyword evidence="4 6" id="KW-0808">Transferase</keyword>
<keyword evidence="5 6" id="KW-0949">S-adenosyl-L-methionine</keyword>
<dbReference type="PANTHER" id="PTHR11265">
    <property type="entry name" value="S-ADENOSYL-METHYLTRANSFERASE MRAW"/>
    <property type="match status" value="1"/>
</dbReference>
<dbReference type="InterPro" id="IPR023397">
    <property type="entry name" value="SAM-dep_MeTrfase_MraW_recog"/>
</dbReference>
<comment type="similarity">
    <text evidence="1 6">Belongs to the methyltransferase superfamily. RsmH family.</text>
</comment>
<dbReference type="GO" id="GO:0005737">
    <property type="term" value="C:cytoplasm"/>
    <property type="evidence" value="ECO:0007669"/>
    <property type="project" value="UniProtKB-SubCell"/>
</dbReference>
<keyword evidence="3 6" id="KW-0489">Methyltransferase</keyword>
<evidence type="ECO:0000256" key="3">
    <source>
        <dbReference type="ARBA" id="ARBA00022603"/>
    </source>
</evidence>
<sequence length="314" mass="34344">MVVSDAHVPVLLDAVLAGLAMRPDGHYVDATFGRGGHSAAMIERLNSQGRLLALDRDPEAVGAARQRYADDNRITVTKASFSLLAQAVETAGMMGQVHGVLIDLGVSSPQLDNPERGFSFTHDGPLDMRMDPGADEPVSEWLMRAEEAEIKRLLRDYGEETHAGRIARAIARAREQQPITRTHELADIISAAVPKRFHEPGRHPATKTFQALRIFINGELDELRAVLPQTLDVLAAGGRLVIISFHSLEDRIVKRFLREASRGDPYPIDLPVPADALQPQLKLVGGVHRPTPAEVDENPRARSAVLRVAERCAA</sequence>
<dbReference type="GO" id="GO:0070475">
    <property type="term" value="P:rRNA base methylation"/>
    <property type="evidence" value="ECO:0007669"/>
    <property type="project" value="UniProtKB-UniRule"/>
</dbReference>
<dbReference type="GO" id="GO:0071424">
    <property type="term" value="F:rRNA (cytosine-N4-)-methyltransferase activity"/>
    <property type="evidence" value="ECO:0007669"/>
    <property type="project" value="UniProtKB-UniRule"/>
</dbReference>
<dbReference type="EMBL" id="JANUCT010000001">
    <property type="protein sequence ID" value="MCS3902245.1"/>
    <property type="molecule type" value="Genomic_DNA"/>
</dbReference>
<proteinExistence type="inferred from homology"/>
<organism evidence="7 8">
    <name type="scientific">Methylohalomonas lacus</name>
    <dbReference type="NCBI Taxonomy" id="398773"/>
    <lineage>
        <taxon>Bacteria</taxon>
        <taxon>Pseudomonadati</taxon>
        <taxon>Pseudomonadota</taxon>
        <taxon>Gammaproteobacteria</taxon>
        <taxon>Methylohalomonadales</taxon>
        <taxon>Methylohalomonadaceae</taxon>
        <taxon>Methylohalomonas</taxon>
    </lineage>
</organism>
<feature type="binding site" evidence="6">
    <location>
        <position position="55"/>
    </location>
    <ligand>
        <name>S-adenosyl-L-methionine</name>
        <dbReference type="ChEBI" id="CHEBI:59789"/>
    </ligand>
</feature>
<comment type="function">
    <text evidence="6">Specifically methylates the N4 position of cytidine in position 1402 (C1402) of 16S rRNA.</text>
</comment>
<dbReference type="SUPFAM" id="SSF81799">
    <property type="entry name" value="Putative methyltransferase TM0872, insert domain"/>
    <property type="match status" value="1"/>
</dbReference>
<accession>A0AAE3L0M0</accession>
<dbReference type="Pfam" id="PF01795">
    <property type="entry name" value="Methyltransf_5"/>
    <property type="match status" value="1"/>
</dbReference>
<comment type="catalytic activity">
    <reaction evidence="6">
        <text>cytidine(1402) in 16S rRNA + S-adenosyl-L-methionine = N(4)-methylcytidine(1402) in 16S rRNA + S-adenosyl-L-homocysteine + H(+)</text>
        <dbReference type="Rhea" id="RHEA:42928"/>
        <dbReference type="Rhea" id="RHEA-COMP:10286"/>
        <dbReference type="Rhea" id="RHEA-COMP:10287"/>
        <dbReference type="ChEBI" id="CHEBI:15378"/>
        <dbReference type="ChEBI" id="CHEBI:57856"/>
        <dbReference type="ChEBI" id="CHEBI:59789"/>
        <dbReference type="ChEBI" id="CHEBI:74506"/>
        <dbReference type="ChEBI" id="CHEBI:82748"/>
        <dbReference type="EC" id="2.1.1.199"/>
    </reaction>
</comment>
<dbReference type="EC" id="2.1.1.199" evidence="6"/>
<dbReference type="Gene3D" id="3.40.50.150">
    <property type="entry name" value="Vaccinia Virus protein VP39"/>
    <property type="match status" value="1"/>
</dbReference>
<reference evidence="7" key="1">
    <citation type="submission" date="2022-08" db="EMBL/GenBank/DDBJ databases">
        <title>Genomic Encyclopedia of Type Strains, Phase III (KMG-III): the genomes of soil and plant-associated and newly described type strains.</title>
        <authorList>
            <person name="Whitman W."/>
        </authorList>
    </citation>
    <scope>NUCLEOTIDE SEQUENCE</scope>
    <source>
        <strain evidence="7">HMT 1</strain>
    </source>
</reference>
<keyword evidence="2 6" id="KW-0698">rRNA processing</keyword>
<evidence type="ECO:0000256" key="6">
    <source>
        <dbReference type="HAMAP-Rule" id="MF_01007"/>
    </source>
</evidence>
<keyword evidence="8" id="KW-1185">Reference proteome</keyword>
<dbReference type="InterPro" id="IPR029063">
    <property type="entry name" value="SAM-dependent_MTases_sf"/>
</dbReference>
<keyword evidence="6" id="KW-0963">Cytoplasm</keyword>